<dbReference type="OrthoDB" id="10511300at2759"/>
<name>A0A074XAH9_AURPU</name>
<evidence type="ECO:0000313" key="1">
    <source>
        <dbReference type="EMBL" id="KEQ82383.1"/>
    </source>
</evidence>
<reference evidence="1 2" key="1">
    <citation type="journal article" date="2014" name="BMC Genomics">
        <title>Genome sequencing of four Aureobasidium pullulans varieties: biotechnological potential, stress tolerance, and description of new species.</title>
        <authorList>
            <person name="Gostin Ar C."/>
            <person name="Ohm R.A."/>
            <person name="Kogej T."/>
            <person name="Sonjak S."/>
            <person name="Turk M."/>
            <person name="Zajc J."/>
            <person name="Zalar P."/>
            <person name="Grube M."/>
            <person name="Sun H."/>
            <person name="Han J."/>
            <person name="Sharma A."/>
            <person name="Chiniquy J."/>
            <person name="Ngan C.Y."/>
            <person name="Lipzen A."/>
            <person name="Barry K."/>
            <person name="Grigoriev I.V."/>
            <person name="Gunde-Cimerman N."/>
        </authorList>
    </citation>
    <scope>NUCLEOTIDE SEQUENCE [LARGE SCALE GENOMIC DNA]</scope>
    <source>
        <strain evidence="1 2">EXF-150</strain>
    </source>
</reference>
<dbReference type="EMBL" id="KL584987">
    <property type="protein sequence ID" value="KEQ82383.1"/>
    <property type="molecule type" value="Genomic_DNA"/>
</dbReference>
<protein>
    <submittedName>
        <fullName evidence="1">Uncharacterized protein</fullName>
    </submittedName>
</protein>
<dbReference type="HOGENOM" id="CLU_897103_0_0_1"/>
<gene>
    <name evidence="1" type="ORF">M438DRAFT_51019</name>
</gene>
<sequence>MKTRRGSLEKHAILLLIDRSSFCIRSRMNDIHDKTSPSSQSSSHRYDSGVGFATNDIESEQSDVLKELIESRLSKVGSNQHAPSINKVSTLDKPRVLPSPRDVANQLELLRTGDWIERDLHRCLDRSGRETSPAFWTSSPPCLASSHSKLLDFHCILSEHGLEGLIRLSEDVELAKCIGSISFGSYRLTKQAWVDFKKWHEELCPTKFPPSVLKKQYYFAHSLALLHLLSEALANFKRHNEHITVRIFDERPLLTDAESRRKCYGLHLYDETLLELLPVDSGFTLEVIAVAVWDSEYPLRRLSLQYGLTTQRGGTRMTDIQEVLRLNCFENKGSIFFG</sequence>
<organism evidence="1 2">
    <name type="scientific">Aureobasidium pullulans EXF-150</name>
    <dbReference type="NCBI Taxonomy" id="1043002"/>
    <lineage>
        <taxon>Eukaryota</taxon>
        <taxon>Fungi</taxon>
        <taxon>Dikarya</taxon>
        <taxon>Ascomycota</taxon>
        <taxon>Pezizomycotina</taxon>
        <taxon>Dothideomycetes</taxon>
        <taxon>Dothideomycetidae</taxon>
        <taxon>Dothideales</taxon>
        <taxon>Saccotheciaceae</taxon>
        <taxon>Aureobasidium</taxon>
    </lineage>
</organism>
<keyword evidence="2" id="KW-1185">Reference proteome</keyword>
<accession>A0A074XAH9</accession>
<dbReference type="GeneID" id="40752450"/>
<evidence type="ECO:0000313" key="2">
    <source>
        <dbReference type="Proteomes" id="UP000030706"/>
    </source>
</evidence>
<dbReference type="AlphaFoldDB" id="A0A074XAH9"/>
<dbReference type="RefSeq" id="XP_029758570.1">
    <property type="nucleotide sequence ID" value="XM_029910144.1"/>
</dbReference>
<dbReference type="Proteomes" id="UP000030706">
    <property type="component" value="Unassembled WGS sequence"/>
</dbReference>
<proteinExistence type="predicted"/>